<dbReference type="EMBL" id="BLMI01000288">
    <property type="protein sequence ID" value="GFI42263.1"/>
    <property type="molecule type" value="Genomic_DNA"/>
</dbReference>
<dbReference type="SUPFAM" id="SSF160719">
    <property type="entry name" value="gpW/gp25-like"/>
    <property type="match status" value="1"/>
</dbReference>
<dbReference type="Proteomes" id="UP000490821">
    <property type="component" value="Unassembled WGS sequence"/>
</dbReference>
<organism evidence="1 2">
    <name type="scientific">Thomasclavelia cocleata</name>
    <dbReference type="NCBI Taxonomy" id="69824"/>
    <lineage>
        <taxon>Bacteria</taxon>
        <taxon>Bacillati</taxon>
        <taxon>Bacillota</taxon>
        <taxon>Erysipelotrichia</taxon>
        <taxon>Erysipelotrichales</taxon>
        <taxon>Coprobacillaceae</taxon>
        <taxon>Thomasclavelia</taxon>
    </lineage>
</organism>
<accession>A0A829ZCZ1</accession>
<name>A0A829ZCZ1_9FIRM</name>
<evidence type="ECO:0000313" key="1">
    <source>
        <dbReference type="EMBL" id="GFI42263.1"/>
    </source>
</evidence>
<dbReference type="AlphaFoldDB" id="A0A829ZCZ1"/>
<reference evidence="1 2" key="1">
    <citation type="journal article" date="2020" name="Microbiome">
        <title>Single-cell genomics of uncultured bacteria reveals dietary fiber responders in the mouse gut microbiota.</title>
        <authorList>
            <person name="Chijiiwa R."/>
            <person name="Hosokawa M."/>
            <person name="Kogawa M."/>
            <person name="Nishikawa Y."/>
            <person name="Ide K."/>
            <person name="Sakanashi C."/>
            <person name="Takahashi K."/>
            <person name="Takeyama H."/>
        </authorList>
    </citation>
    <scope>NUCLEOTIDE SEQUENCE [LARGE SCALE GENOMIC DNA]</scope>
    <source>
        <strain evidence="1">IMSAGC_017</strain>
    </source>
</reference>
<comment type="caution">
    <text evidence="1">The sequence shown here is derived from an EMBL/GenBank/DDBJ whole genome shotgun (WGS) entry which is preliminary data.</text>
</comment>
<sequence>MGGKNKSDPERVPEKVIKMDIIRGDGTLLKNIDLSPKNEYQEVLQNVAIIIDTWENTCPLLRTLGLPGQLIGRPLPVVKNIMVGQLYDQIEEYEPRAILGDITFEENAFTGKLIPIIEIEGVQTEDEET</sequence>
<evidence type="ECO:0000313" key="2">
    <source>
        <dbReference type="Proteomes" id="UP000490821"/>
    </source>
</evidence>
<dbReference type="Gene3D" id="3.10.450.40">
    <property type="match status" value="1"/>
</dbReference>
<proteinExistence type="predicted"/>
<gene>
    <name evidence="1" type="ORF">IMSAGC017_02310</name>
</gene>
<protein>
    <submittedName>
        <fullName evidence="1">Uncharacterized protein</fullName>
    </submittedName>
</protein>